<keyword evidence="2" id="KW-1185">Reference proteome</keyword>
<dbReference type="InterPro" id="IPR041078">
    <property type="entry name" value="Plavaka"/>
</dbReference>
<gene>
    <name evidence="1" type="ORF">C8F04DRAFT_913419</name>
</gene>
<comment type="caution">
    <text evidence="1">The sequence shown here is derived from an EMBL/GenBank/DDBJ whole genome shotgun (WGS) entry which is preliminary data.</text>
</comment>
<dbReference type="Proteomes" id="UP001218188">
    <property type="component" value="Unassembled WGS sequence"/>
</dbReference>
<sequence length="157" mass="18250">ETLFECMYADQKAENGTDFGPFRDEEEWDLARWLMKNVNQTGTDEYLKLPIVSPLILEQQNKKANLSFHNNRTFLKKGDQLPTGPDWTCKIVTAAGNRVDENDELMSEDLELWMRDPVECIKELLSNPVFREHMAYALERVYGTKEGREGSRIVDEM</sequence>
<feature type="non-terminal residue" evidence="1">
    <location>
        <position position="1"/>
    </location>
</feature>
<protein>
    <submittedName>
        <fullName evidence="1">Uncharacterized protein</fullName>
    </submittedName>
</protein>
<evidence type="ECO:0000313" key="2">
    <source>
        <dbReference type="Proteomes" id="UP001218188"/>
    </source>
</evidence>
<dbReference type="AlphaFoldDB" id="A0AAD6WTD1"/>
<evidence type="ECO:0000313" key="1">
    <source>
        <dbReference type="EMBL" id="KAJ7024230.1"/>
    </source>
</evidence>
<accession>A0AAD6WTD1</accession>
<name>A0AAD6WTD1_9AGAR</name>
<feature type="non-terminal residue" evidence="1">
    <location>
        <position position="157"/>
    </location>
</feature>
<reference evidence="1" key="1">
    <citation type="submission" date="2023-03" db="EMBL/GenBank/DDBJ databases">
        <title>Massive genome expansion in bonnet fungi (Mycena s.s.) driven by repeated elements and novel gene families across ecological guilds.</title>
        <authorList>
            <consortium name="Lawrence Berkeley National Laboratory"/>
            <person name="Harder C.B."/>
            <person name="Miyauchi S."/>
            <person name="Viragh M."/>
            <person name="Kuo A."/>
            <person name="Thoen E."/>
            <person name="Andreopoulos B."/>
            <person name="Lu D."/>
            <person name="Skrede I."/>
            <person name="Drula E."/>
            <person name="Henrissat B."/>
            <person name="Morin E."/>
            <person name="Kohler A."/>
            <person name="Barry K."/>
            <person name="LaButti K."/>
            <person name="Morin E."/>
            <person name="Salamov A."/>
            <person name="Lipzen A."/>
            <person name="Mereny Z."/>
            <person name="Hegedus B."/>
            <person name="Baldrian P."/>
            <person name="Stursova M."/>
            <person name="Weitz H."/>
            <person name="Taylor A."/>
            <person name="Grigoriev I.V."/>
            <person name="Nagy L.G."/>
            <person name="Martin F."/>
            <person name="Kauserud H."/>
        </authorList>
    </citation>
    <scope>NUCLEOTIDE SEQUENCE</scope>
    <source>
        <strain evidence="1">CBHHK200</strain>
    </source>
</reference>
<dbReference type="Pfam" id="PF18759">
    <property type="entry name" value="Plavaka"/>
    <property type="match status" value="1"/>
</dbReference>
<proteinExistence type="predicted"/>
<organism evidence="1 2">
    <name type="scientific">Mycena alexandri</name>
    <dbReference type="NCBI Taxonomy" id="1745969"/>
    <lineage>
        <taxon>Eukaryota</taxon>
        <taxon>Fungi</taxon>
        <taxon>Dikarya</taxon>
        <taxon>Basidiomycota</taxon>
        <taxon>Agaricomycotina</taxon>
        <taxon>Agaricomycetes</taxon>
        <taxon>Agaricomycetidae</taxon>
        <taxon>Agaricales</taxon>
        <taxon>Marasmiineae</taxon>
        <taxon>Mycenaceae</taxon>
        <taxon>Mycena</taxon>
    </lineage>
</organism>
<dbReference type="EMBL" id="JARJCM010000173">
    <property type="protein sequence ID" value="KAJ7024230.1"/>
    <property type="molecule type" value="Genomic_DNA"/>
</dbReference>